<keyword evidence="3" id="KW-1134">Transmembrane beta strand</keyword>
<dbReference type="SUPFAM" id="SSF49464">
    <property type="entry name" value="Carboxypeptidase regulatory domain-like"/>
    <property type="match status" value="1"/>
</dbReference>
<dbReference type="InterPro" id="IPR037066">
    <property type="entry name" value="Plug_dom_sf"/>
</dbReference>
<dbReference type="Gene3D" id="2.170.130.10">
    <property type="entry name" value="TonB-dependent receptor, plug domain"/>
    <property type="match status" value="1"/>
</dbReference>
<evidence type="ECO:0000256" key="6">
    <source>
        <dbReference type="ARBA" id="ARBA00023136"/>
    </source>
</evidence>
<dbReference type="EMBL" id="CP016374">
    <property type="protein sequence ID" value="AQX03485.1"/>
    <property type="molecule type" value="Genomic_DNA"/>
</dbReference>
<dbReference type="InterPro" id="IPR039426">
    <property type="entry name" value="TonB-dep_rcpt-like"/>
</dbReference>
<keyword evidence="5" id="KW-0732">Signal</keyword>
<keyword evidence="9" id="KW-0675">Receptor</keyword>
<dbReference type="GO" id="GO:0015344">
    <property type="term" value="F:siderophore uptake transmembrane transporter activity"/>
    <property type="evidence" value="ECO:0007669"/>
    <property type="project" value="TreeGrafter"/>
</dbReference>
<dbReference type="GO" id="GO:0009279">
    <property type="term" value="C:cell outer membrane"/>
    <property type="evidence" value="ECO:0007669"/>
    <property type="project" value="UniProtKB-SubCell"/>
</dbReference>
<evidence type="ECO:0000313" key="10">
    <source>
        <dbReference type="Proteomes" id="UP000190848"/>
    </source>
</evidence>
<dbReference type="InterPro" id="IPR036942">
    <property type="entry name" value="Beta-barrel_TonB_sf"/>
</dbReference>
<keyword evidence="4" id="KW-0812">Transmembrane</keyword>
<reference evidence="9 10" key="1">
    <citation type="submission" date="2016-07" db="EMBL/GenBank/DDBJ databases">
        <title>Revisiting the taxonomy of the Elizabethkingia Genus using Whole-Genome Sequencing, Optical Mapping, and MALDI-TOF, along with proposal of three novel Elizabethkingia species: Elizabethkingia bruuniana sp. nov., Elizabethkingia ursingii sp. nov., and Elizabethkingia occulta sp. nov.</title>
        <authorList>
            <person name="Nicholson A.C."/>
        </authorList>
    </citation>
    <scope>NUCLEOTIDE SEQUENCE [LARGE SCALE GENOMIC DNA]</scope>
    <source>
        <strain evidence="9 10">F3201</strain>
    </source>
</reference>
<keyword evidence="6" id="KW-0472">Membrane</keyword>
<dbReference type="Proteomes" id="UP000190848">
    <property type="component" value="Chromosome"/>
</dbReference>
<name>A0AAU8VJI4_9FLAO</name>
<feature type="domain" description="Outer membrane protein beta-barrel" evidence="8">
    <location>
        <begin position="362"/>
        <end position="759"/>
    </location>
</feature>
<dbReference type="PANTHER" id="PTHR30069:SF29">
    <property type="entry name" value="HEMOGLOBIN AND HEMOGLOBIN-HAPTOGLOBIN-BINDING PROTEIN 1-RELATED"/>
    <property type="match status" value="1"/>
</dbReference>
<dbReference type="SUPFAM" id="SSF56935">
    <property type="entry name" value="Porins"/>
    <property type="match status" value="1"/>
</dbReference>
<dbReference type="Pfam" id="PF14905">
    <property type="entry name" value="OMP_b-brl_3"/>
    <property type="match status" value="1"/>
</dbReference>
<dbReference type="PANTHER" id="PTHR30069">
    <property type="entry name" value="TONB-DEPENDENT OUTER MEMBRANE RECEPTOR"/>
    <property type="match status" value="1"/>
</dbReference>
<keyword evidence="2" id="KW-0813">Transport</keyword>
<evidence type="ECO:0000259" key="8">
    <source>
        <dbReference type="Pfam" id="PF14905"/>
    </source>
</evidence>
<proteinExistence type="predicted"/>
<evidence type="ECO:0000256" key="5">
    <source>
        <dbReference type="ARBA" id="ARBA00022729"/>
    </source>
</evidence>
<evidence type="ECO:0000256" key="2">
    <source>
        <dbReference type="ARBA" id="ARBA00022448"/>
    </source>
</evidence>
<dbReference type="InterPro" id="IPR008969">
    <property type="entry name" value="CarboxyPept-like_regulatory"/>
</dbReference>
<keyword evidence="7" id="KW-0998">Cell outer membrane</keyword>
<sequence length="782" mass="89313">MLFLFLLFFADNAVAQQYILKGKVVNQSKQPVEFVNITLLKDGQQIVGQSLTSELGTFLFKAEKGNYTLILEQFGKEYFNQQIELFKDTILGDFAIDSSVVLEGVTITSRKKLIEQKVDRMVFNVENSIASQGMSGLDALRNTPLVRIQNDNVSIVGKGGVAIMVNDRMLNLSGSELTNYLQSLRSEDIARIEVITTPPSKYEAQGNSGIINIILKKNPNLGWSGTLTSSYQRNSYNGFRTGANINYQSSKISSSIKIRQYDYTYKLAGTRNLLGTNNSILTTEARKDQAKAVGINYSLDYKINDKQNIGFIYDFNSARYNIDAEGKSLYQRRTVVDSILYTKQKQVWKTPTHTLNAYYDVKFDSLGKKLSFTVNYLSNIPDKVNDFNTVNNITSAQDVVRNNSKMNYSIYSGQADLILPFKWANVEVGTKYTLFNNNSNVGYYNLVGSDYVLKPDNSNVFNYKEHNYATYVSLEKNFNEKWSAKAGLRYEYTTLEGKTQGNSSSSVTDFYGKLFPTAYVSFKPNNDHAFSINYSKRINRPDFQSLNPFRWYTNTYMYYSGTPTLKPSFNDNVEFSYSFKGKLTAGLYNQYSSNNISNIARLENGIYSNIVENSYNQNSIGLRLGYYETFFRIWESSISANGYYTVTSPTIQEVEQLKVYSLSYSFYNTITLNKDKTWFLLLNFWHDLPFTYANIKMKDQIDFSPGIRASLLQKKLNISAVFSDVFRTLKNDGYSYNNGFRSEFYNYNDHRKLTLSISYAFGNNKVKGANKDIKFDEESRAN</sequence>
<accession>A0AAU8VJI4</accession>
<evidence type="ECO:0000256" key="7">
    <source>
        <dbReference type="ARBA" id="ARBA00023237"/>
    </source>
</evidence>
<evidence type="ECO:0000313" key="9">
    <source>
        <dbReference type="EMBL" id="AQX03485.1"/>
    </source>
</evidence>
<organism evidence="9 10">
    <name type="scientific">Elizabethkingia anophelis</name>
    <dbReference type="NCBI Taxonomy" id="1117645"/>
    <lineage>
        <taxon>Bacteria</taxon>
        <taxon>Pseudomonadati</taxon>
        <taxon>Bacteroidota</taxon>
        <taxon>Flavobacteriia</taxon>
        <taxon>Flavobacteriales</taxon>
        <taxon>Weeksellaceae</taxon>
        <taxon>Elizabethkingia</taxon>
    </lineage>
</organism>
<dbReference type="KEGG" id="een:BBD30_10485"/>
<dbReference type="Gene3D" id="2.40.170.20">
    <property type="entry name" value="TonB-dependent receptor, beta-barrel domain"/>
    <property type="match status" value="1"/>
</dbReference>
<protein>
    <submittedName>
        <fullName evidence="9">TonB-dependent receptor</fullName>
    </submittedName>
</protein>
<evidence type="ECO:0000256" key="1">
    <source>
        <dbReference type="ARBA" id="ARBA00004571"/>
    </source>
</evidence>
<dbReference type="AlphaFoldDB" id="A0AAU8VJI4"/>
<gene>
    <name evidence="9" type="ORF">BBD32_03790</name>
</gene>
<evidence type="ECO:0000256" key="3">
    <source>
        <dbReference type="ARBA" id="ARBA00022452"/>
    </source>
</evidence>
<evidence type="ECO:0000256" key="4">
    <source>
        <dbReference type="ARBA" id="ARBA00022692"/>
    </source>
</evidence>
<dbReference type="InterPro" id="IPR041700">
    <property type="entry name" value="OMP_b-brl_3"/>
</dbReference>
<dbReference type="GO" id="GO:0044718">
    <property type="term" value="P:siderophore transmembrane transport"/>
    <property type="evidence" value="ECO:0007669"/>
    <property type="project" value="TreeGrafter"/>
</dbReference>
<comment type="subcellular location">
    <subcellularLocation>
        <location evidence="1">Cell outer membrane</location>
        <topology evidence="1">Multi-pass membrane protein</topology>
    </subcellularLocation>
</comment>